<protein>
    <submittedName>
        <fullName evidence="1">Putative phage tail protein</fullName>
    </submittedName>
</protein>
<evidence type="ECO:0000313" key="1">
    <source>
        <dbReference type="EMBL" id="SER49476.1"/>
    </source>
</evidence>
<accession>A0A1H9PMC7</accession>
<dbReference type="RefSeq" id="WP_092687185.1">
    <property type="nucleotide sequence ID" value="NZ_FOGU01000001.1"/>
</dbReference>
<reference evidence="1 2" key="1">
    <citation type="submission" date="2016-10" db="EMBL/GenBank/DDBJ databases">
        <authorList>
            <person name="de Groot N.N."/>
        </authorList>
    </citation>
    <scope>NUCLEOTIDE SEQUENCE [LARGE SCALE GENOMIC DNA]</scope>
    <source>
        <strain evidence="1 2">DSM 23042</strain>
    </source>
</reference>
<gene>
    <name evidence="1" type="ORF">SAMN04490244_101257</name>
</gene>
<keyword evidence="2" id="KW-1185">Reference proteome</keyword>
<evidence type="ECO:0000313" key="2">
    <source>
        <dbReference type="Proteomes" id="UP000198885"/>
    </source>
</evidence>
<dbReference type="OrthoDB" id="7822067at2"/>
<dbReference type="AlphaFoldDB" id="A0A1H9PMC7"/>
<organism evidence="1 2">
    <name type="scientific">Tranquillimonas rosea</name>
    <dbReference type="NCBI Taxonomy" id="641238"/>
    <lineage>
        <taxon>Bacteria</taxon>
        <taxon>Pseudomonadati</taxon>
        <taxon>Pseudomonadota</taxon>
        <taxon>Alphaproteobacteria</taxon>
        <taxon>Rhodobacterales</taxon>
        <taxon>Roseobacteraceae</taxon>
        <taxon>Tranquillimonas</taxon>
    </lineage>
</organism>
<dbReference type="Proteomes" id="UP000198885">
    <property type="component" value="Unassembled WGS sequence"/>
</dbReference>
<sequence length="725" mass="78735">MGIETAIVGGLMSAGVGYGTASFIAGAAVNLGVSYLASTAIRAISGGQQDAQDVSRQLSQPDPHPAYRHALGLTRATGTPVAMPVRTRFIWGCWILNSRPSKLTDPVIYFDKRRLDFTGDPFDLQGEGAKAASDLFENHVEMWIGRGDQGAPPQFFLDNVPWAVDGDEDLWKASDRWEGRTVIWMRLEAGASEEFNLRWPSVPPLVEVEGQWSFVWDPRDPAQDPDDESTWQWSDNHALCVLDALRRNPMRQYRALNLHLQSFIDAANASDETIQTADGGSEPRYRAAGTLTYDRPEIEDVVNPLVLSGAANLVRIGGQLAIAPGVWQPPAATVDDVLGEGFTFSDMVPGADLVNELRVEYLSPARGYEMASLQPWPIPGAREQDGGIAAPKKLSLPFCPSATQGMRVRKIEGLRMRRQDRIEGVQLPPECFDLVAGSTANVAFPEPYDVFDGTYEIETIHPAFRPMGGEGDDAMAMVMPAAMVLHSEAIYEWSAAEEEEIVTEPYDGDRGEVQLPGPITVSAANLDTGDTVLPRLRFAFDPSLSSGVDAYEWQIREYDPGQTAEAGWSERRIISGDVRDDSDQVYGITDALSSSGVYDIRVRTVAAAGKSRYRTVEGVAAEGLTITLTAPTFIQVTPSANSVYLEFATSNDPETRGVEIWGADTDSEAAATQLGDPIYIGSNRSASLTEGGLNNGQTRYYFARSFGPFGSTSPFSDSASATTTS</sequence>
<dbReference type="STRING" id="641238.SAMN04490244_101257"/>
<name>A0A1H9PMC7_9RHOB</name>
<dbReference type="EMBL" id="FOGU01000001">
    <property type="protein sequence ID" value="SER49476.1"/>
    <property type="molecule type" value="Genomic_DNA"/>
</dbReference>
<proteinExistence type="predicted"/>